<dbReference type="Pfam" id="PF18306">
    <property type="entry name" value="LDcluster4"/>
    <property type="match status" value="1"/>
</dbReference>
<comment type="caution">
    <text evidence="1">The sequence shown here is derived from an EMBL/GenBank/DDBJ whole genome shotgun (WGS) entry which is preliminary data.</text>
</comment>
<reference evidence="1" key="1">
    <citation type="submission" date="2009-10" db="EMBL/GenBank/DDBJ databases">
        <title>Diversity of trophic interactions inside an arsenic-rich microbial ecosystem.</title>
        <authorList>
            <person name="Bertin P.N."/>
            <person name="Heinrich-Salmeron A."/>
            <person name="Pelletier E."/>
            <person name="Goulhen-Chollet F."/>
            <person name="Arsene-Ploetze F."/>
            <person name="Gallien S."/>
            <person name="Calteau A."/>
            <person name="Vallenet D."/>
            <person name="Casiot C."/>
            <person name="Chane-Woon-Ming B."/>
            <person name="Giloteaux L."/>
            <person name="Barakat M."/>
            <person name="Bonnefoy V."/>
            <person name="Bruneel O."/>
            <person name="Chandler M."/>
            <person name="Cleiss J."/>
            <person name="Duran R."/>
            <person name="Elbaz-Poulichet F."/>
            <person name="Fonknechten N."/>
            <person name="Lauga B."/>
            <person name="Mornico D."/>
            <person name="Ortet P."/>
            <person name="Schaeffer C."/>
            <person name="Siguier P."/>
            <person name="Alexander Thil Smith A."/>
            <person name="Van Dorsselaer A."/>
            <person name="Weissenbach J."/>
            <person name="Medigue C."/>
            <person name="Le Paslier D."/>
        </authorList>
    </citation>
    <scope>NUCLEOTIDE SEQUENCE</scope>
</reference>
<dbReference type="InterPro" id="IPR052341">
    <property type="entry name" value="LOG_family_nucleotidases"/>
</dbReference>
<evidence type="ECO:0008006" key="2">
    <source>
        <dbReference type="Google" id="ProtNLM"/>
    </source>
</evidence>
<dbReference type="SUPFAM" id="SSF102405">
    <property type="entry name" value="MCP/YpsA-like"/>
    <property type="match status" value="1"/>
</dbReference>
<evidence type="ECO:0000313" key="1">
    <source>
        <dbReference type="EMBL" id="CBH75436.1"/>
    </source>
</evidence>
<gene>
    <name evidence="1" type="ORF">CARN1_1453</name>
</gene>
<protein>
    <recommendedName>
        <fullName evidence="2">Protein containing YHS domain protein</fullName>
    </recommendedName>
</protein>
<dbReference type="PANTHER" id="PTHR43393">
    <property type="entry name" value="CYTOKININ RIBOSIDE 5'-MONOPHOSPHATE PHOSPHORIBOHYDROLASE"/>
    <property type="match status" value="1"/>
</dbReference>
<dbReference type="GO" id="GO:0005829">
    <property type="term" value="C:cytosol"/>
    <property type="evidence" value="ECO:0007669"/>
    <property type="project" value="TreeGrafter"/>
</dbReference>
<dbReference type="InterPro" id="IPR041164">
    <property type="entry name" value="LDcluster4"/>
</dbReference>
<sequence length="204" mass="21502">MKIQIGVMGSAGGILTAEQLDRARRLGRRIAQRGCTIVTGACPGLPHAATLGANEEGGASLGVSPALSREEHVNVYGSPLQPYTTMVFTGSGLMGRETHNIHSSDFVLFVGGRSGTLGEFCIAYDEGKLIGILTDSGGISNELPKIAGLVKKETGSTIVTNSDPERLVDACLDYYRKESLPSSVAFNRTGTFSPTNQNLEEARG</sequence>
<name>E6PG48_9ZZZZ</name>
<accession>E6PG48</accession>
<dbReference type="EMBL" id="CABL01000008">
    <property type="protein sequence ID" value="CBH75436.1"/>
    <property type="molecule type" value="Genomic_DNA"/>
</dbReference>
<dbReference type="Gene3D" id="3.40.50.450">
    <property type="match status" value="1"/>
</dbReference>
<proteinExistence type="predicted"/>
<dbReference type="AlphaFoldDB" id="E6PG48"/>
<organism evidence="1">
    <name type="scientific">mine drainage metagenome</name>
    <dbReference type="NCBI Taxonomy" id="410659"/>
    <lineage>
        <taxon>unclassified sequences</taxon>
        <taxon>metagenomes</taxon>
        <taxon>ecological metagenomes</taxon>
    </lineage>
</organism>
<dbReference type="PANTHER" id="PTHR43393:SF3">
    <property type="entry name" value="LYSINE DECARBOXYLASE-LIKE PROTEIN"/>
    <property type="match status" value="1"/>
</dbReference>